<evidence type="ECO:0000259" key="15">
    <source>
        <dbReference type="PROSITE" id="PS50089"/>
    </source>
</evidence>
<dbReference type="OrthoDB" id="9984778at2759"/>
<dbReference type="PANTHER" id="PTHR46913">
    <property type="entry name" value="RING-H2 FINGER PROTEIN ATL16"/>
    <property type="match status" value="1"/>
</dbReference>
<evidence type="ECO:0000256" key="4">
    <source>
        <dbReference type="ARBA" id="ARBA00012483"/>
    </source>
</evidence>
<keyword evidence="7" id="KW-0479">Metal-binding</keyword>
<dbReference type="Proteomes" id="UP000447434">
    <property type="component" value="Chromosome 1"/>
</dbReference>
<keyword evidence="10" id="KW-0862">Zinc</keyword>
<dbReference type="Gene3D" id="3.30.40.10">
    <property type="entry name" value="Zinc/RING finger domain, C3HC4 (zinc finger)"/>
    <property type="match status" value="1"/>
</dbReference>
<evidence type="ECO:0000313" key="16">
    <source>
        <dbReference type="EMBL" id="KAE9620766.1"/>
    </source>
</evidence>
<evidence type="ECO:0000256" key="8">
    <source>
        <dbReference type="ARBA" id="ARBA00022771"/>
    </source>
</evidence>
<evidence type="ECO:0000256" key="12">
    <source>
        <dbReference type="ARBA" id="ARBA00023136"/>
    </source>
</evidence>
<dbReference type="SUPFAM" id="SSF57850">
    <property type="entry name" value="RING/U-box"/>
    <property type="match status" value="1"/>
</dbReference>
<comment type="subcellular location">
    <subcellularLocation>
        <location evidence="2">Membrane</location>
        <topology evidence="2">Single-pass membrane protein</topology>
    </subcellularLocation>
</comment>
<dbReference type="EMBL" id="WOCE01000001">
    <property type="protein sequence ID" value="KAE9620766.1"/>
    <property type="molecule type" value="Genomic_DNA"/>
</dbReference>
<dbReference type="InterPro" id="IPR001841">
    <property type="entry name" value="Znf_RING"/>
</dbReference>
<reference evidence="17" key="1">
    <citation type="journal article" date="2020" name="Nat. Commun.">
        <title>Genome sequence of the cluster root forming white lupin.</title>
        <authorList>
            <person name="Hufnagel B."/>
            <person name="Marques A."/>
            <person name="Soriano A."/>
            <person name="Marques L."/>
            <person name="Divol F."/>
            <person name="Doumas P."/>
            <person name="Sallet E."/>
            <person name="Mancinotti D."/>
            <person name="Carrere S."/>
            <person name="Marande W."/>
            <person name="Arribat S."/>
            <person name="Keller J."/>
            <person name="Huneau C."/>
            <person name="Blein T."/>
            <person name="Aime D."/>
            <person name="Laguerre M."/>
            <person name="Taylor J."/>
            <person name="Schubert V."/>
            <person name="Nelson M."/>
            <person name="Geu-Flores F."/>
            <person name="Crespi M."/>
            <person name="Gallardo-Guerrero K."/>
            <person name="Delaux P.-M."/>
            <person name="Salse J."/>
            <person name="Berges H."/>
            <person name="Guyot R."/>
            <person name="Gouzy J."/>
            <person name="Peret B."/>
        </authorList>
    </citation>
    <scope>NUCLEOTIDE SEQUENCE [LARGE SCALE GENOMIC DNA]</scope>
    <source>
        <strain evidence="17">cv. Amiga</strain>
    </source>
</reference>
<evidence type="ECO:0000256" key="1">
    <source>
        <dbReference type="ARBA" id="ARBA00000900"/>
    </source>
</evidence>
<organism evidence="16 17">
    <name type="scientific">Lupinus albus</name>
    <name type="common">White lupine</name>
    <name type="synonym">Lupinus termis</name>
    <dbReference type="NCBI Taxonomy" id="3870"/>
    <lineage>
        <taxon>Eukaryota</taxon>
        <taxon>Viridiplantae</taxon>
        <taxon>Streptophyta</taxon>
        <taxon>Embryophyta</taxon>
        <taxon>Tracheophyta</taxon>
        <taxon>Spermatophyta</taxon>
        <taxon>Magnoliopsida</taxon>
        <taxon>eudicotyledons</taxon>
        <taxon>Gunneridae</taxon>
        <taxon>Pentapetalae</taxon>
        <taxon>rosids</taxon>
        <taxon>fabids</taxon>
        <taxon>Fabales</taxon>
        <taxon>Fabaceae</taxon>
        <taxon>Papilionoideae</taxon>
        <taxon>50 kb inversion clade</taxon>
        <taxon>genistoids sensu lato</taxon>
        <taxon>core genistoids</taxon>
        <taxon>Genisteae</taxon>
        <taxon>Lupinus</taxon>
    </lineage>
</organism>
<comment type="pathway">
    <text evidence="3">Protein modification; protein ubiquitination.</text>
</comment>
<sequence>MRPQHHQHDDPEEGTRPHSQVAIFQTFVQSNLQAWIMMAAFEEDFDEKRGQKLRASKKLPQLVNYRSHDDVQGNCDECIICLQDFQVGQFCQVFPVCMHSFHSDCIDQWLQKKSTCPICRISI</sequence>
<evidence type="ECO:0000256" key="7">
    <source>
        <dbReference type="ARBA" id="ARBA00022723"/>
    </source>
</evidence>
<proteinExistence type="inferred from homology"/>
<dbReference type="InterPro" id="IPR013083">
    <property type="entry name" value="Znf_RING/FYVE/PHD"/>
</dbReference>
<keyword evidence="9" id="KW-0833">Ubl conjugation pathway</keyword>
<dbReference type="GO" id="GO:0016020">
    <property type="term" value="C:membrane"/>
    <property type="evidence" value="ECO:0007669"/>
    <property type="project" value="UniProtKB-SubCell"/>
</dbReference>
<keyword evidence="17" id="KW-1185">Reference proteome</keyword>
<keyword evidence="11" id="KW-1133">Transmembrane helix</keyword>
<dbReference type="GO" id="GO:0016567">
    <property type="term" value="P:protein ubiquitination"/>
    <property type="evidence" value="ECO:0007669"/>
    <property type="project" value="InterPro"/>
</dbReference>
<name>A0A6A4R665_LUPAL</name>
<evidence type="ECO:0000256" key="3">
    <source>
        <dbReference type="ARBA" id="ARBA00004906"/>
    </source>
</evidence>
<keyword evidence="5" id="KW-0808">Transferase</keyword>
<dbReference type="PANTHER" id="PTHR46913:SF1">
    <property type="entry name" value="RING-H2 FINGER PROTEIN ATL16"/>
    <property type="match status" value="1"/>
</dbReference>
<evidence type="ECO:0000256" key="13">
    <source>
        <dbReference type="ARBA" id="ARBA00024209"/>
    </source>
</evidence>
<dbReference type="AlphaFoldDB" id="A0A6A4R665"/>
<evidence type="ECO:0000256" key="10">
    <source>
        <dbReference type="ARBA" id="ARBA00022833"/>
    </source>
</evidence>
<keyword evidence="6" id="KW-0812">Transmembrane</keyword>
<evidence type="ECO:0000256" key="9">
    <source>
        <dbReference type="ARBA" id="ARBA00022786"/>
    </source>
</evidence>
<evidence type="ECO:0000256" key="6">
    <source>
        <dbReference type="ARBA" id="ARBA00022692"/>
    </source>
</evidence>
<dbReference type="GO" id="GO:0008270">
    <property type="term" value="F:zinc ion binding"/>
    <property type="evidence" value="ECO:0007669"/>
    <property type="project" value="UniProtKB-KW"/>
</dbReference>
<dbReference type="Pfam" id="PF13639">
    <property type="entry name" value="zf-RING_2"/>
    <property type="match status" value="1"/>
</dbReference>
<keyword evidence="8 14" id="KW-0863">Zinc-finger</keyword>
<evidence type="ECO:0000256" key="2">
    <source>
        <dbReference type="ARBA" id="ARBA00004167"/>
    </source>
</evidence>
<comment type="caution">
    <text evidence="16">The sequence shown here is derived from an EMBL/GenBank/DDBJ whole genome shotgun (WGS) entry which is preliminary data.</text>
</comment>
<dbReference type="InterPro" id="IPR044600">
    <property type="entry name" value="ATL1/ATL16-like"/>
</dbReference>
<feature type="domain" description="RING-type" evidence="15">
    <location>
        <begin position="78"/>
        <end position="120"/>
    </location>
</feature>
<evidence type="ECO:0000256" key="5">
    <source>
        <dbReference type="ARBA" id="ARBA00022679"/>
    </source>
</evidence>
<keyword evidence="12" id="KW-0472">Membrane</keyword>
<evidence type="ECO:0000313" key="17">
    <source>
        <dbReference type="Proteomes" id="UP000447434"/>
    </source>
</evidence>
<gene>
    <name evidence="16" type="ORF">Lalb_Chr01g0006521</name>
</gene>
<dbReference type="EC" id="2.3.2.27" evidence="4"/>
<comment type="catalytic activity">
    <reaction evidence="1">
        <text>S-ubiquitinyl-[E2 ubiquitin-conjugating enzyme]-L-cysteine + [acceptor protein]-L-lysine = [E2 ubiquitin-conjugating enzyme]-L-cysteine + N(6)-ubiquitinyl-[acceptor protein]-L-lysine.</text>
        <dbReference type="EC" id="2.3.2.27"/>
    </reaction>
</comment>
<protein>
    <recommendedName>
        <fullName evidence="4">RING-type E3 ubiquitin transferase</fullName>
        <ecNumber evidence="4">2.3.2.27</ecNumber>
    </recommendedName>
</protein>
<evidence type="ECO:0000256" key="14">
    <source>
        <dbReference type="PROSITE-ProRule" id="PRU00175"/>
    </source>
</evidence>
<evidence type="ECO:0000256" key="11">
    <source>
        <dbReference type="ARBA" id="ARBA00022989"/>
    </source>
</evidence>
<dbReference type="PROSITE" id="PS50089">
    <property type="entry name" value="ZF_RING_2"/>
    <property type="match status" value="1"/>
</dbReference>
<comment type="similarity">
    <text evidence="13">Belongs to the RING-type zinc finger family. ATL subfamily.</text>
</comment>
<dbReference type="SMART" id="SM00184">
    <property type="entry name" value="RING"/>
    <property type="match status" value="1"/>
</dbReference>
<accession>A0A6A4R665</accession>
<dbReference type="GO" id="GO:0061630">
    <property type="term" value="F:ubiquitin protein ligase activity"/>
    <property type="evidence" value="ECO:0007669"/>
    <property type="project" value="UniProtKB-EC"/>
</dbReference>